<dbReference type="PANTHER" id="PTHR28026:SF9">
    <property type="entry name" value="2-HYDROXY-PALMITIC ACID DIOXYGENASE MPO1"/>
    <property type="match status" value="1"/>
</dbReference>
<dbReference type="AlphaFoldDB" id="A0A813YXG5"/>
<proteinExistence type="predicted"/>
<sequence length="162" mass="18511">MPGKELTAWLDEYALSHQNPTNIIIHKICVPAITLTIIAMLWRLPIIPKHIRNTVSIGKSGLINPSLIFVPVLAFYWNLSSSMAIGMTILFLLVIISLIIMEKNHVRIFRLALIIFILAWIGQFIGHEIEGKKPAFFKDLQFLLIGPLWTLSHVYKFFGIDY</sequence>
<feature type="transmembrane region" description="Helical" evidence="1">
    <location>
        <begin position="83"/>
        <end position="101"/>
    </location>
</feature>
<dbReference type="Proteomes" id="UP000663877">
    <property type="component" value="Unassembled WGS sequence"/>
</dbReference>
<dbReference type="PANTHER" id="PTHR28026">
    <property type="entry name" value="DUF962 DOMAIN PROTEIN (AFU_ORTHOLOGUE AFUA_8G05310)"/>
    <property type="match status" value="1"/>
</dbReference>
<dbReference type="GO" id="GO:0016020">
    <property type="term" value="C:membrane"/>
    <property type="evidence" value="ECO:0007669"/>
    <property type="project" value="GOC"/>
</dbReference>
<gene>
    <name evidence="2" type="ORF">BJG266_LOCUS9904</name>
</gene>
<dbReference type="EMBL" id="CAJNOI010000033">
    <property type="protein sequence ID" value="CAF0890153.1"/>
    <property type="molecule type" value="Genomic_DNA"/>
</dbReference>
<feature type="transmembrane region" description="Helical" evidence="1">
    <location>
        <begin position="140"/>
        <end position="158"/>
    </location>
</feature>
<keyword evidence="1" id="KW-0812">Transmembrane</keyword>
<reference evidence="2" key="1">
    <citation type="submission" date="2021-02" db="EMBL/GenBank/DDBJ databases">
        <authorList>
            <person name="Nowell W R."/>
        </authorList>
    </citation>
    <scope>NUCLEOTIDE SEQUENCE</scope>
</reference>
<feature type="transmembrane region" description="Helical" evidence="1">
    <location>
        <begin position="108"/>
        <end position="125"/>
    </location>
</feature>
<dbReference type="InterPro" id="IPR009305">
    <property type="entry name" value="Mpo1-like"/>
</dbReference>
<keyword evidence="1" id="KW-0472">Membrane</keyword>
<feature type="transmembrane region" description="Helical" evidence="1">
    <location>
        <begin position="56"/>
        <end position="77"/>
    </location>
</feature>
<organism evidence="2 3">
    <name type="scientific">Adineta steineri</name>
    <dbReference type="NCBI Taxonomy" id="433720"/>
    <lineage>
        <taxon>Eukaryota</taxon>
        <taxon>Metazoa</taxon>
        <taxon>Spiralia</taxon>
        <taxon>Gnathifera</taxon>
        <taxon>Rotifera</taxon>
        <taxon>Eurotatoria</taxon>
        <taxon>Bdelloidea</taxon>
        <taxon>Adinetida</taxon>
        <taxon>Adinetidae</taxon>
        <taxon>Adineta</taxon>
    </lineage>
</organism>
<dbReference type="GO" id="GO:0046521">
    <property type="term" value="P:sphingoid catabolic process"/>
    <property type="evidence" value="ECO:0007669"/>
    <property type="project" value="TreeGrafter"/>
</dbReference>
<accession>A0A813YXG5</accession>
<evidence type="ECO:0008006" key="4">
    <source>
        <dbReference type="Google" id="ProtNLM"/>
    </source>
</evidence>
<keyword evidence="1" id="KW-1133">Transmembrane helix</keyword>
<feature type="transmembrane region" description="Helical" evidence="1">
    <location>
        <begin position="23"/>
        <end position="44"/>
    </location>
</feature>
<protein>
    <recommendedName>
        <fullName evidence="4">DUF962 domain-containing protein</fullName>
    </recommendedName>
</protein>
<comment type="caution">
    <text evidence="2">The sequence shown here is derived from an EMBL/GenBank/DDBJ whole genome shotgun (WGS) entry which is preliminary data.</text>
</comment>
<evidence type="ECO:0000313" key="2">
    <source>
        <dbReference type="EMBL" id="CAF0890153.1"/>
    </source>
</evidence>
<evidence type="ECO:0000313" key="3">
    <source>
        <dbReference type="Proteomes" id="UP000663877"/>
    </source>
</evidence>
<evidence type="ECO:0000256" key="1">
    <source>
        <dbReference type="SAM" id="Phobius"/>
    </source>
</evidence>
<name>A0A813YXG5_9BILA</name>
<dbReference type="Pfam" id="PF06127">
    <property type="entry name" value="Mpo1-like"/>
    <property type="match status" value="1"/>
</dbReference>